<evidence type="ECO:0000313" key="2">
    <source>
        <dbReference type="Proteomes" id="UP001140234"/>
    </source>
</evidence>
<keyword evidence="2" id="KW-1185">Reference proteome</keyword>
<evidence type="ECO:0000313" key="1">
    <source>
        <dbReference type="EMBL" id="KAJ2765684.1"/>
    </source>
</evidence>
<reference evidence="1" key="1">
    <citation type="submission" date="2022-07" db="EMBL/GenBank/DDBJ databases">
        <title>Phylogenomic reconstructions and comparative analyses of Kickxellomycotina fungi.</title>
        <authorList>
            <person name="Reynolds N.K."/>
            <person name="Stajich J.E."/>
            <person name="Barry K."/>
            <person name="Grigoriev I.V."/>
            <person name="Crous P."/>
            <person name="Smith M.E."/>
        </authorList>
    </citation>
    <scope>NUCLEOTIDE SEQUENCE</scope>
    <source>
        <strain evidence="1">CBS 109366</strain>
    </source>
</reference>
<name>A0ACC1JR46_9FUNG</name>
<gene>
    <name evidence="1" type="ORF">IWQ57_004678</name>
</gene>
<comment type="caution">
    <text evidence="1">The sequence shown here is derived from an EMBL/GenBank/DDBJ whole genome shotgun (WGS) entry which is preliminary data.</text>
</comment>
<sequence>MDCLELGLLDIGECLADSPRFRGKVRQFEEYAQALEGAVQGLAKTTKQVQAASADYGSKYAEVVRRVAQISQQSPMADGVVEQHLAEYAGVVAEIERNRTMQSDQLQQILVRPMEALVEAGGLVASVKAARRRTESLQSDYEAQLGRLMGRKATEPALEQQALGVDAAKGLYTSQMQHLSLDYNRLASVKK</sequence>
<proteinExistence type="predicted"/>
<dbReference type="Proteomes" id="UP001140234">
    <property type="component" value="Unassembled WGS sequence"/>
</dbReference>
<dbReference type="EMBL" id="JANBUJ010001926">
    <property type="protein sequence ID" value="KAJ2765684.1"/>
    <property type="molecule type" value="Genomic_DNA"/>
</dbReference>
<accession>A0ACC1JR46</accession>
<protein>
    <submittedName>
        <fullName evidence="1">Uncharacterized protein</fullName>
    </submittedName>
</protein>
<organism evidence="1 2">
    <name type="scientific">Coemansia nantahalensis</name>
    <dbReference type="NCBI Taxonomy" id="2789366"/>
    <lineage>
        <taxon>Eukaryota</taxon>
        <taxon>Fungi</taxon>
        <taxon>Fungi incertae sedis</taxon>
        <taxon>Zoopagomycota</taxon>
        <taxon>Kickxellomycotina</taxon>
        <taxon>Kickxellomycetes</taxon>
        <taxon>Kickxellales</taxon>
        <taxon>Kickxellaceae</taxon>
        <taxon>Coemansia</taxon>
    </lineage>
</organism>
<feature type="non-terminal residue" evidence="1">
    <location>
        <position position="191"/>
    </location>
</feature>